<dbReference type="InterPro" id="IPR016181">
    <property type="entry name" value="Acyl_CoA_acyltransferase"/>
</dbReference>
<gene>
    <name evidence="2" type="ORF">FFV09_21380</name>
</gene>
<dbReference type="Gene3D" id="1.20.5.340">
    <property type="match status" value="1"/>
</dbReference>
<dbReference type="Gene3D" id="3.40.630.30">
    <property type="match status" value="1"/>
</dbReference>
<sequence>MSMLKTIKTSISDTKQALDGIKASMDGLKTEVDTLKGNMEQVQTQVKEKPAKFKASLSYLKLGIGDLKSEVTGIKQGVAGIKDAGKDKEPAGSIIAGAQFVREADGFKLKRAGETIGEITYAEGPEPDTWMANHTYVDPEYRGGSVAKLLLDRLVEEARLQDKRIFPVCSYVRAQFKRNDEYRDVWHEY</sequence>
<dbReference type="AlphaFoldDB" id="A0A4Y6V2Z3"/>
<evidence type="ECO:0000313" key="3">
    <source>
        <dbReference type="Proteomes" id="UP000316968"/>
    </source>
</evidence>
<feature type="domain" description="N-acetyltransferase" evidence="1">
    <location>
        <begin position="99"/>
        <end position="187"/>
    </location>
</feature>
<dbReference type="OrthoDB" id="9793389at2"/>
<dbReference type="GO" id="GO:0016740">
    <property type="term" value="F:transferase activity"/>
    <property type="evidence" value="ECO:0007669"/>
    <property type="project" value="UniProtKB-KW"/>
</dbReference>
<keyword evidence="2" id="KW-0808">Transferase</keyword>
<accession>A0A4Y6V2Z3</accession>
<dbReference type="RefSeq" id="WP_141449725.1">
    <property type="nucleotide sequence ID" value="NZ_CBCSAZ010000004.1"/>
</dbReference>
<dbReference type="PROSITE" id="PS51729">
    <property type="entry name" value="GNAT_YJDJ"/>
    <property type="match status" value="1"/>
</dbReference>
<protein>
    <submittedName>
        <fullName evidence="2">N-acetyltransferase</fullName>
    </submittedName>
</protein>
<keyword evidence="3" id="KW-1185">Reference proteome</keyword>
<proteinExistence type="predicted"/>
<name>A0A4Y6V2Z3_SACBS</name>
<evidence type="ECO:0000313" key="2">
    <source>
        <dbReference type="EMBL" id="QDH23188.1"/>
    </source>
</evidence>
<dbReference type="CDD" id="cd04301">
    <property type="entry name" value="NAT_SF"/>
    <property type="match status" value="1"/>
</dbReference>
<evidence type="ECO:0000259" key="1">
    <source>
        <dbReference type="PROSITE" id="PS51729"/>
    </source>
</evidence>
<dbReference type="SUPFAM" id="SSF55729">
    <property type="entry name" value="Acyl-CoA N-acyltransferases (Nat)"/>
    <property type="match status" value="1"/>
</dbReference>
<dbReference type="Proteomes" id="UP000316968">
    <property type="component" value="Chromosome"/>
</dbReference>
<dbReference type="EMBL" id="CP041217">
    <property type="protein sequence ID" value="QDH23188.1"/>
    <property type="molecule type" value="Genomic_DNA"/>
</dbReference>
<dbReference type="KEGG" id="saca:FFV09_21380"/>
<reference evidence="2 3" key="1">
    <citation type="submission" date="2019-06" db="EMBL/GenBank/DDBJ databases">
        <title>Saccharibacillus brassicae sp. nov., an endophytic bacterium isolated from Chinese cabbage seeds (Brassica pekinensis).</title>
        <authorList>
            <person name="Jiang L."/>
            <person name="Lee J."/>
            <person name="Kim S.W."/>
        </authorList>
    </citation>
    <scope>NUCLEOTIDE SEQUENCE [LARGE SCALE GENOMIC DNA]</scope>
    <source>
        <strain evidence="3">KCTC 43072 / ATSA2</strain>
    </source>
</reference>
<dbReference type="InterPro" id="IPR031165">
    <property type="entry name" value="GNAT_YJDJ"/>
</dbReference>
<dbReference type="Pfam" id="PF14542">
    <property type="entry name" value="Acetyltransf_CG"/>
    <property type="match status" value="1"/>
</dbReference>
<organism evidence="2 3">
    <name type="scientific">Saccharibacillus brassicae</name>
    <dbReference type="NCBI Taxonomy" id="2583377"/>
    <lineage>
        <taxon>Bacteria</taxon>
        <taxon>Bacillati</taxon>
        <taxon>Bacillota</taxon>
        <taxon>Bacilli</taxon>
        <taxon>Bacillales</taxon>
        <taxon>Paenibacillaceae</taxon>
        <taxon>Saccharibacillus</taxon>
    </lineage>
</organism>